<dbReference type="PIR" id="S74628">
    <property type="entry name" value="S74628"/>
</dbReference>
<reference evidence="5 6" key="2">
    <citation type="journal article" date="1996" name="DNA Res.">
        <title>Sequence analysis of the genome of the unicellular cyanobacterium Synechocystis sp. strain PCC6803. II. Sequence determination of the entire genome and assignment of potential protein-coding regions.</title>
        <authorList>
            <person name="Kaneko T."/>
            <person name="Sato S."/>
            <person name="Kotani H."/>
            <person name="Tanaka A."/>
            <person name="Asamizu E."/>
            <person name="Nakamura Y."/>
            <person name="Miyajima N."/>
            <person name="Hirosawa M."/>
            <person name="Sugiura M."/>
            <person name="Sasamoto S."/>
            <person name="Kimura T."/>
            <person name="Hosouchi T."/>
            <person name="Matsuno A."/>
            <person name="Muraki A."/>
            <person name="Nakazaki N."/>
            <person name="Naruo K."/>
            <person name="Okumura S."/>
            <person name="Shimpo S."/>
            <person name="Takeuchi C."/>
            <person name="Wada T."/>
            <person name="Watanabe A."/>
            <person name="Yamada M."/>
            <person name="Yasuda M."/>
            <person name="Tabata S."/>
        </authorList>
    </citation>
    <scope>NUCLEOTIDE SEQUENCE [LARGE SCALE GENOMIC DNA]</scope>
    <source>
        <strain evidence="6">ATCC 27184 / PCC 6803 / Kazusa</strain>
    </source>
</reference>
<accession>P72765</accession>
<gene>
    <name evidence="5" type="ordered locus">slr1772</name>
</gene>
<dbReference type="InterPro" id="IPR029132">
    <property type="entry name" value="CBAH/NAAA_C"/>
</dbReference>
<keyword evidence="3" id="KW-0472">Membrane</keyword>
<dbReference type="PANTHER" id="PTHR35527">
    <property type="entry name" value="CHOLOYLGLYCINE HYDROLASE"/>
    <property type="match status" value="1"/>
</dbReference>
<dbReference type="AlphaFoldDB" id="P72765"/>
<dbReference type="SMR" id="P72765"/>
<dbReference type="GO" id="GO:0016787">
    <property type="term" value="F:hydrolase activity"/>
    <property type="evidence" value="ECO:0007669"/>
    <property type="project" value="UniProtKB-KW"/>
</dbReference>
<evidence type="ECO:0000259" key="4">
    <source>
        <dbReference type="Pfam" id="PF02275"/>
    </source>
</evidence>
<evidence type="ECO:0000256" key="3">
    <source>
        <dbReference type="SAM" id="Phobius"/>
    </source>
</evidence>
<dbReference type="FunCoup" id="P72765">
    <property type="interactions" value="7"/>
</dbReference>
<dbReference type="Gene3D" id="3.60.60.10">
    <property type="entry name" value="Penicillin V Acylase, Chain A"/>
    <property type="match status" value="1"/>
</dbReference>
<dbReference type="InterPro" id="IPR029055">
    <property type="entry name" value="Ntn_hydrolases_N"/>
</dbReference>
<evidence type="ECO:0000256" key="1">
    <source>
        <dbReference type="ARBA" id="ARBA00006625"/>
    </source>
</evidence>
<evidence type="ECO:0000313" key="5">
    <source>
        <dbReference type="EMBL" id="BAA16780.1"/>
    </source>
</evidence>
<dbReference type="Pfam" id="PF02275">
    <property type="entry name" value="CBAH"/>
    <property type="match status" value="1"/>
</dbReference>
<dbReference type="Proteomes" id="UP000001425">
    <property type="component" value="Chromosome"/>
</dbReference>
<dbReference type="GO" id="GO:0030288">
    <property type="term" value="C:outer membrane-bounded periplasmic space"/>
    <property type="evidence" value="ECO:0007005"/>
    <property type="project" value="UniProtKB"/>
</dbReference>
<evidence type="ECO:0000313" key="6">
    <source>
        <dbReference type="Proteomes" id="UP000001425"/>
    </source>
</evidence>
<dbReference type="PaxDb" id="1148-1651853"/>
<name>P72765_SYNY3</name>
<keyword evidence="3" id="KW-1133">Transmembrane helix</keyword>
<feature type="domain" description="Choloylglycine hydrolase/NAAA C-terminal" evidence="4">
    <location>
        <begin position="54"/>
        <end position="357"/>
    </location>
</feature>
<proteinExistence type="inferred from homology"/>
<dbReference type="KEGG" id="syn:slr1772"/>
<sequence>MVGAIARWASLKIVMNPRQLTKTMNIQFLGNITTAILLAVVLQITLWPSAAQACTRILWNNNKLAVVVGRTMDWPESTEPELMVFPQGIKRNGGMLGDMLVVKDNPAQWTSKYGSVVTTVYGMGTVDGLNEKGLGMHMLYLTATDFGPRNPKKAGVQAGLWGQYLLDNAATVKEALALMNEIQPVMVALDDMKATVHLAIEDASGDSAILEYVEGKLVVHHGPEYRVMTNDPTYDQQLKFLETWDFTNATRQTPLPGNVDPKDRFVRASYYQMMLPEPKTEQEAIAGILAIARNTSVPFGAPNNIPGSLYNTEYRTAIDLTNRRYFFELTTSPNVIWVNLDQLNLAPGAPVLSLDPDNLDLSGNVTDKFTKVLKSPF</sequence>
<dbReference type="CDD" id="cd01902">
    <property type="entry name" value="Ntn_CGH"/>
    <property type="match status" value="1"/>
</dbReference>
<dbReference type="EnsemblBacteria" id="BAA16780">
    <property type="protein sequence ID" value="BAA16780"/>
    <property type="gene ID" value="BAA16780"/>
</dbReference>
<keyword evidence="2" id="KW-0378">Hydrolase</keyword>
<dbReference type="eggNOG" id="COG3049">
    <property type="taxonomic scope" value="Bacteria"/>
</dbReference>
<dbReference type="InParanoid" id="P72765"/>
<reference evidence="5 6" key="1">
    <citation type="journal article" date="1995" name="DNA Res.">
        <title>Sequence analysis of the genome of the unicellular cyanobacterium Synechocystis sp. strain PCC6803. I. Sequence features in the 1 Mb region from map positions 64% to 92% of the genome.</title>
        <authorList>
            <person name="Kaneko T."/>
            <person name="Tanaka A."/>
            <person name="Sato S."/>
            <person name="Kotani H."/>
            <person name="Sazuka T."/>
            <person name="Miyajima N."/>
            <person name="Sugiura M."/>
            <person name="Tabata S."/>
        </authorList>
    </citation>
    <scope>NUCLEOTIDE SEQUENCE [LARGE SCALE GENOMIC DNA]</scope>
    <source>
        <strain evidence="6">ATCC 27184 / PCC 6803 / Kazusa</strain>
    </source>
</reference>
<dbReference type="SUPFAM" id="SSF56235">
    <property type="entry name" value="N-terminal nucleophile aminohydrolases (Ntn hydrolases)"/>
    <property type="match status" value="1"/>
</dbReference>
<organism evidence="5 6">
    <name type="scientific">Synechocystis sp. (strain ATCC 27184 / PCC 6803 / Kazusa)</name>
    <dbReference type="NCBI Taxonomy" id="1111708"/>
    <lineage>
        <taxon>Bacteria</taxon>
        <taxon>Bacillati</taxon>
        <taxon>Cyanobacteriota</taxon>
        <taxon>Cyanophyceae</taxon>
        <taxon>Synechococcales</taxon>
        <taxon>Merismopediaceae</taxon>
        <taxon>Synechocystis</taxon>
    </lineage>
</organism>
<dbReference type="InterPro" id="IPR052193">
    <property type="entry name" value="Peptidase_C59"/>
</dbReference>
<protein>
    <submittedName>
        <fullName evidence="5">Slr1772 protein</fullName>
    </submittedName>
</protein>
<evidence type="ECO:0000256" key="2">
    <source>
        <dbReference type="ARBA" id="ARBA00022801"/>
    </source>
</evidence>
<dbReference type="EMBL" id="BA000022">
    <property type="protein sequence ID" value="BAA16780.1"/>
    <property type="molecule type" value="Genomic_DNA"/>
</dbReference>
<dbReference type="STRING" id="1148.gene:10497636"/>
<comment type="similarity">
    <text evidence="1">Belongs to the peptidase C59 family.</text>
</comment>
<keyword evidence="6" id="KW-1185">Reference proteome</keyword>
<dbReference type="PANTHER" id="PTHR35527:SF2">
    <property type="entry name" value="HYDROLASE"/>
    <property type="match status" value="1"/>
</dbReference>
<keyword evidence="3" id="KW-0812">Transmembrane</keyword>
<feature type="transmembrane region" description="Helical" evidence="3">
    <location>
        <begin position="28"/>
        <end position="47"/>
    </location>
</feature>
<dbReference type="PhylomeDB" id="P72765"/>